<dbReference type="InterPro" id="IPR011006">
    <property type="entry name" value="CheY-like_superfamily"/>
</dbReference>
<proteinExistence type="predicted"/>
<evidence type="ECO:0000259" key="4">
    <source>
        <dbReference type="PROSITE" id="PS51833"/>
    </source>
</evidence>
<keyword evidence="1 2" id="KW-0597">Phosphoprotein</keyword>
<dbReference type="SUPFAM" id="SSF109604">
    <property type="entry name" value="HD-domain/PDEase-like"/>
    <property type="match status" value="1"/>
</dbReference>
<dbReference type="EMBL" id="JAKNRW010000025">
    <property type="protein sequence ID" value="MCK1792910.1"/>
    <property type="molecule type" value="Genomic_DNA"/>
</dbReference>
<comment type="caution">
    <text evidence="5">The sequence shown here is derived from an EMBL/GenBank/DDBJ whole genome shotgun (WGS) entry which is preliminary data.</text>
</comment>
<dbReference type="PROSITE" id="PS50110">
    <property type="entry name" value="RESPONSE_REGULATORY"/>
    <property type="match status" value="1"/>
</dbReference>
<dbReference type="Proteomes" id="UP001299876">
    <property type="component" value="Unassembled WGS sequence"/>
</dbReference>
<evidence type="ECO:0000256" key="1">
    <source>
        <dbReference type="ARBA" id="ARBA00022553"/>
    </source>
</evidence>
<feature type="modified residue" description="4-aspartylphosphate" evidence="2">
    <location>
        <position position="53"/>
    </location>
</feature>
<sequence>MNVMVVDDDPWMAELLKQIVMTMRPGVQVNCFSDVRSALAAWQEVSYSLVLADWNLPDDSGIRMLQKIREHDNTTPLVMITGRADRQSVMEIRPLGISAFITKPFDVPHVVKCIEGLLPALDYVPTSAVCREAFSSYLNGLADSDLDLPMLAKVKEKLQLGYSGEALDLRELVGDWQGDPALCAHLITVSNSPAYIGIATQCTSLNDALRRLGARTSVNLALGFALKQRRIEDNFILTVLMQEHVDTAVRLAERVVALAKQCGVESGQLQTAALLHRMGELCVIYQVHKWESEGNKLDEPSLIQAVNDFAAPLAIKMKACWGVPRSLRELIGAVYALPPTQVRRDQVLMRLAAALNNSEPPAVIDRLMRLAGMS</sequence>
<dbReference type="InterPro" id="IPR050595">
    <property type="entry name" value="Bact_response_regulator"/>
</dbReference>
<dbReference type="PANTHER" id="PTHR44591">
    <property type="entry name" value="STRESS RESPONSE REGULATOR PROTEIN 1"/>
    <property type="match status" value="1"/>
</dbReference>
<dbReference type="PANTHER" id="PTHR44591:SF3">
    <property type="entry name" value="RESPONSE REGULATORY DOMAIN-CONTAINING PROTEIN"/>
    <property type="match status" value="1"/>
</dbReference>
<dbReference type="Gene3D" id="3.40.50.2300">
    <property type="match status" value="1"/>
</dbReference>
<evidence type="ECO:0000313" key="5">
    <source>
        <dbReference type="EMBL" id="MCK1792910.1"/>
    </source>
</evidence>
<dbReference type="RefSeq" id="WP_247293118.1">
    <property type="nucleotide sequence ID" value="NZ_JAKNRW010000025.1"/>
</dbReference>
<dbReference type="InterPro" id="IPR013976">
    <property type="entry name" value="HDOD"/>
</dbReference>
<gene>
    <name evidence="5" type="ORF">L9059_22560</name>
</gene>
<name>A0ABT0F4I0_9PSED</name>
<evidence type="ECO:0000313" key="6">
    <source>
        <dbReference type="Proteomes" id="UP001299876"/>
    </source>
</evidence>
<reference evidence="5 6" key="1">
    <citation type="submission" date="2022-02" db="EMBL/GenBank/DDBJ databases">
        <title>Comparative genomics of the first Antarctic Pseudomonas spp. capable of biotransforming 2,4,6-Trinitrotoluene.</title>
        <authorList>
            <person name="Cabrera M.A."/>
            <person name="Marquez S.L."/>
            <person name="Perez-Donoso J.M."/>
        </authorList>
    </citation>
    <scope>NUCLEOTIDE SEQUENCE [LARGE SCALE GENOMIC DNA]</scope>
    <source>
        <strain evidence="5 6">TNT19</strain>
    </source>
</reference>
<dbReference type="SUPFAM" id="SSF52172">
    <property type="entry name" value="CheY-like"/>
    <property type="match status" value="1"/>
</dbReference>
<dbReference type="CDD" id="cd00156">
    <property type="entry name" value="REC"/>
    <property type="match status" value="1"/>
</dbReference>
<keyword evidence="6" id="KW-1185">Reference proteome</keyword>
<dbReference type="InterPro" id="IPR001789">
    <property type="entry name" value="Sig_transdc_resp-reg_receiver"/>
</dbReference>
<organism evidence="5 6">
    <name type="scientific">Pseudomonas violetae</name>
    <dbReference type="NCBI Taxonomy" id="2915813"/>
    <lineage>
        <taxon>Bacteria</taxon>
        <taxon>Pseudomonadati</taxon>
        <taxon>Pseudomonadota</taxon>
        <taxon>Gammaproteobacteria</taxon>
        <taxon>Pseudomonadales</taxon>
        <taxon>Pseudomonadaceae</taxon>
        <taxon>Pseudomonas</taxon>
    </lineage>
</organism>
<evidence type="ECO:0000256" key="2">
    <source>
        <dbReference type="PROSITE-ProRule" id="PRU00169"/>
    </source>
</evidence>
<dbReference type="Pfam" id="PF08668">
    <property type="entry name" value="HDOD"/>
    <property type="match status" value="1"/>
</dbReference>
<dbReference type="SMART" id="SM00448">
    <property type="entry name" value="REC"/>
    <property type="match status" value="1"/>
</dbReference>
<dbReference type="PROSITE" id="PS51833">
    <property type="entry name" value="HDOD"/>
    <property type="match status" value="1"/>
</dbReference>
<dbReference type="Gene3D" id="1.10.3210.10">
    <property type="entry name" value="Hypothetical protein af1432"/>
    <property type="match status" value="1"/>
</dbReference>
<feature type="domain" description="Response regulatory" evidence="3">
    <location>
        <begin position="2"/>
        <end position="118"/>
    </location>
</feature>
<dbReference type="Pfam" id="PF00072">
    <property type="entry name" value="Response_reg"/>
    <property type="match status" value="1"/>
</dbReference>
<feature type="domain" description="HDOD" evidence="4">
    <location>
        <begin position="148"/>
        <end position="337"/>
    </location>
</feature>
<accession>A0ABT0F4I0</accession>
<protein>
    <submittedName>
        <fullName evidence="5">Response regulator</fullName>
    </submittedName>
</protein>
<evidence type="ECO:0000259" key="3">
    <source>
        <dbReference type="PROSITE" id="PS50110"/>
    </source>
</evidence>